<protein>
    <submittedName>
        <fullName evidence="1">Uncharacterized protein</fullName>
    </submittedName>
</protein>
<dbReference type="Proteomes" id="UP000623440">
    <property type="component" value="Unassembled WGS sequence"/>
</dbReference>
<organism evidence="1 2">
    <name type="scientific">Nostoc flagelliforme FACHB-838</name>
    <dbReference type="NCBI Taxonomy" id="2692904"/>
    <lineage>
        <taxon>Bacteria</taxon>
        <taxon>Bacillati</taxon>
        <taxon>Cyanobacteriota</taxon>
        <taxon>Cyanophyceae</taxon>
        <taxon>Nostocales</taxon>
        <taxon>Nostocaceae</taxon>
        <taxon>Nostoc</taxon>
    </lineage>
</organism>
<evidence type="ECO:0000313" key="2">
    <source>
        <dbReference type="Proteomes" id="UP000623440"/>
    </source>
</evidence>
<gene>
    <name evidence="1" type="ORF">H6G97_50225</name>
</gene>
<evidence type="ECO:0000313" key="1">
    <source>
        <dbReference type="EMBL" id="MBD2536956.1"/>
    </source>
</evidence>
<keyword evidence="2" id="KW-1185">Reference proteome</keyword>
<proteinExistence type="predicted"/>
<comment type="caution">
    <text evidence="1">The sequence shown here is derived from an EMBL/GenBank/DDBJ whole genome shotgun (WGS) entry which is preliminary data.</text>
</comment>
<name>A0ABR8E5P6_9NOSO</name>
<sequence length="46" mass="5354">MQTKSRLLTTLTSDERCGVMLEFEDVEPQKLPQLVTDAPQWTEWMA</sequence>
<dbReference type="EMBL" id="JACJSI010000609">
    <property type="protein sequence ID" value="MBD2536956.1"/>
    <property type="molecule type" value="Genomic_DNA"/>
</dbReference>
<accession>A0ABR8E5P6</accession>
<reference evidence="1 2" key="1">
    <citation type="journal article" date="2020" name="ISME J.">
        <title>Comparative genomics reveals insights into cyanobacterial evolution and habitat adaptation.</title>
        <authorList>
            <person name="Chen M.Y."/>
            <person name="Teng W.K."/>
            <person name="Zhao L."/>
            <person name="Hu C.X."/>
            <person name="Zhou Y.K."/>
            <person name="Han B.P."/>
            <person name="Song L.R."/>
            <person name="Shu W.S."/>
        </authorList>
    </citation>
    <scope>NUCLEOTIDE SEQUENCE [LARGE SCALE GENOMIC DNA]</scope>
    <source>
        <strain evidence="1 2">FACHB-838</strain>
    </source>
</reference>